<comment type="caution">
    <text evidence="6">The sequence shown here is derived from an EMBL/GenBank/DDBJ whole genome shotgun (WGS) entry which is preliminary data.</text>
</comment>
<dbReference type="InterPro" id="IPR036388">
    <property type="entry name" value="WH-like_DNA-bd_sf"/>
</dbReference>
<evidence type="ECO:0000256" key="1">
    <source>
        <dbReference type="ARBA" id="ARBA00009437"/>
    </source>
</evidence>
<evidence type="ECO:0000256" key="4">
    <source>
        <dbReference type="ARBA" id="ARBA00023163"/>
    </source>
</evidence>
<name>A0A9D2NTL3_9FIRM</name>
<accession>A0A9D2NTL3</accession>
<dbReference type="InterPro" id="IPR000847">
    <property type="entry name" value="LysR_HTH_N"/>
</dbReference>
<organism evidence="6 7">
    <name type="scientific">Candidatus Mediterraneibacter faecigallinarum</name>
    <dbReference type="NCBI Taxonomy" id="2838669"/>
    <lineage>
        <taxon>Bacteria</taxon>
        <taxon>Bacillati</taxon>
        <taxon>Bacillota</taxon>
        <taxon>Clostridia</taxon>
        <taxon>Lachnospirales</taxon>
        <taxon>Lachnospiraceae</taxon>
        <taxon>Mediterraneibacter</taxon>
    </lineage>
</organism>
<dbReference type="FunFam" id="1.10.10.10:FF:000001">
    <property type="entry name" value="LysR family transcriptional regulator"/>
    <property type="match status" value="1"/>
</dbReference>
<dbReference type="InterPro" id="IPR005119">
    <property type="entry name" value="LysR_subst-bd"/>
</dbReference>
<dbReference type="CDD" id="cd05466">
    <property type="entry name" value="PBP2_LTTR_substrate"/>
    <property type="match status" value="1"/>
</dbReference>
<evidence type="ECO:0000313" key="7">
    <source>
        <dbReference type="Proteomes" id="UP000823894"/>
    </source>
</evidence>
<dbReference type="PRINTS" id="PR00039">
    <property type="entry name" value="HTHLYSR"/>
</dbReference>
<dbReference type="Gene3D" id="1.10.10.10">
    <property type="entry name" value="Winged helix-like DNA-binding domain superfamily/Winged helix DNA-binding domain"/>
    <property type="match status" value="1"/>
</dbReference>
<dbReference type="AlphaFoldDB" id="A0A9D2NTL3"/>
<dbReference type="InterPro" id="IPR050950">
    <property type="entry name" value="HTH-type_LysR_regulators"/>
</dbReference>
<dbReference type="InterPro" id="IPR036390">
    <property type="entry name" value="WH_DNA-bd_sf"/>
</dbReference>
<feature type="domain" description="HTH lysR-type" evidence="5">
    <location>
        <begin position="1"/>
        <end position="57"/>
    </location>
</feature>
<dbReference type="PANTHER" id="PTHR30419:SF8">
    <property type="entry name" value="NITROGEN ASSIMILATION TRANSCRIPTIONAL ACTIVATOR-RELATED"/>
    <property type="match status" value="1"/>
</dbReference>
<dbReference type="SUPFAM" id="SSF46785">
    <property type="entry name" value="Winged helix' DNA-binding domain"/>
    <property type="match status" value="1"/>
</dbReference>
<evidence type="ECO:0000256" key="3">
    <source>
        <dbReference type="ARBA" id="ARBA00023125"/>
    </source>
</evidence>
<comment type="similarity">
    <text evidence="1">Belongs to the LysR transcriptional regulatory family.</text>
</comment>
<dbReference type="Pfam" id="PF00126">
    <property type="entry name" value="HTH_1"/>
    <property type="match status" value="1"/>
</dbReference>
<dbReference type="GO" id="GO:0005829">
    <property type="term" value="C:cytosol"/>
    <property type="evidence" value="ECO:0007669"/>
    <property type="project" value="TreeGrafter"/>
</dbReference>
<gene>
    <name evidence="6" type="ORF">H9757_05005</name>
</gene>
<dbReference type="PROSITE" id="PS50931">
    <property type="entry name" value="HTH_LYSR"/>
    <property type="match status" value="1"/>
</dbReference>
<dbReference type="Gene3D" id="3.40.190.290">
    <property type="match status" value="1"/>
</dbReference>
<sequence>MEIRVLRYFLAVAREENISRAAEVLHITQPTLSRQISQLEEELGAQLFVRGKRLMLTDAGLMLRRRAEEVAELVDKIETEFAEPEEVGGRISIGEGAIRSSAILMKAMVRFREKYPKVQYDIYSNTSDYIKERLDKGLCDFGLLLEPIDIEKYDFIRLPVKERWGLFMERSHPLAEKEYIEREDVKSVPLITASRLSVQKEIANWLGGDTEQLNIFATCNIITNAQIMVEPGEICFMTVEGAMDSFQRENLVFRPLRPALELSSVLVWKKFQPFSRAAGRFLEEFRNMLDEYTGA</sequence>
<dbReference type="Pfam" id="PF03466">
    <property type="entry name" value="LysR_substrate"/>
    <property type="match status" value="1"/>
</dbReference>
<evidence type="ECO:0000256" key="2">
    <source>
        <dbReference type="ARBA" id="ARBA00023015"/>
    </source>
</evidence>
<dbReference type="GO" id="GO:0003677">
    <property type="term" value="F:DNA binding"/>
    <property type="evidence" value="ECO:0007669"/>
    <property type="project" value="UniProtKB-KW"/>
</dbReference>
<dbReference type="PANTHER" id="PTHR30419">
    <property type="entry name" value="HTH-TYPE TRANSCRIPTIONAL REGULATOR YBHD"/>
    <property type="match status" value="1"/>
</dbReference>
<keyword evidence="2" id="KW-0805">Transcription regulation</keyword>
<dbReference type="EMBL" id="DWWK01000070">
    <property type="protein sequence ID" value="HJC38406.1"/>
    <property type="molecule type" value="Genomic_DNA"/>
</dbReference>
<reference evidence="6" key="2">
    <citation type="submission" date="2021-04" db="EMBL/GenBank/DDBJ databases">
        <authorList>
            <person name="Gilroy R."/>
        </authorList>
    </citation>
    <scope>NUCLEOTIDE SEQUENCE</scope>
    <source>
        <strain evidence="6">ChiGjej1B1-1692</strain>
    </source>
</reference>
<reference evidence="6" key="1">
    <citation type="journal article" date="2021" name="PeerJ">
        <title>Extensive microbial diversity within the chicken gut microbiome revealed by metagenomics and culture.</title>
        <authorList>
            <person name="Gilroy R."/>
            <person name="Ravi A."/>
            <person name="Getino M."/>
            <person name="Pursley I."/>
            <person name="Horton D.L."/>
            <person name="Alikhan N.F."/>
            <person name="Baker D."/>
            <person name="Gharbi K."/>
            <person name="Hall N."/>
            <person name="Watson M."/>
            <person name="Adriaenssens E.M."/>
            <person name="Foster-Nyarko E."/>
            <person name="Jarju S."/>
            <person name="Secka A."/>
            <person name="Antonio M."/>
            <person name="Oren A."/>
            <person name="Chaudhuri R.R."/>
            <person name="La Ragione R."/>
            <person name="Hildebrand F."/>
            <person name="Pallen M.J."/>
        </authorList>
    </citation>
    <scope>NUCLEOTIDE SEQUENCE</scope>
    <source>
        <strain evidence="6">ChiGjej1B1-1692</strain>
    </source>
</reference>
<protein>
    <submittedName>
        <fullName evidence="6">LysR family transcriptional regulator</fullName>
    </submittedName>
</protein>
<dbReference type="Proteomes" id="UP000823894">
    <property type="component" value="Unassembled WGS sequence"/>
</dbReference>
<keyword evidence="4" id="KW-0804">Transcription</keyword>
<dbReference type="GO" id="GO:0003700">
    <property type="term" value="F:DNA-binding transcription factor activity"/>
    <property type="evidence" value="ECO:0007669"/>
    <property type="project" value="InterPro"/>
</dbReference>
<evidence type="ECO:0000313" key="6">
    <source>
        <dbReference type="EMBL" id="HJC38406.1"/>
    </source>
</evidence>
<evidence type="ECO:0000259" key="5">
    <source>
        <dbReference type="PROSITE" id="PS50931"/>
    </source>
</evidence>
<dbReference type="SUPFAM" id="SSF53850">
    <property type="entry name" value="Periplasmic binding protein-like II"/>
    <property type="match status" value="1"/>
</dbReference>
<keyword evidence="3" id="KW-0238">DNA-binding</keyword>
<proteinExistence type="inferred from homology"/>